<reference evidence="2 3" key="1">
    <citation type="submission" date="2019-11" db="EMBL/GenBank/DDBJ databases">
        <authorList>
            <person name="Jiang L.-Q."/>
        </authorList>
    </citation>
    <scope>NUCLEOTIDE SEQUENCE [LARGE SCALE GENOMIC DNA]</scope>
    <source>
        <strain evidence="2 3">YIM 132087</strain>
    </source>
</reference>
<name>A0A7K1FTT1_9ACTN</name>
<dbReference type="AlphaFoldDB" id="A0A7K1FTT1"/>
<comment type="caution">
    <text evidence="2">The sequence shown here is derived from an EMBL/GenBank/DDBJ whole genome shotgun (WGS) entry which is preliminary data.</text>
</comment>
<organism evidence="2 3">
    <name type="scientific">Nakamurella alba</name>
    <dbReference type="NCBI Taxonomy" id="2665158"/>
    <lineage>
        <taxon>Bacteria</taxon>
        <taxon>Bacillati</taxon>
        <taxon>Actinomycetota</taxon>
        <taxon>Actinomycetes</taxon>
        <taxon>Nakamurellales</taxon>
        <taxon>Nakamurellaceae</taxon>
        <taxon>Nakamurella</taxon>
    </lineage>
</organism>
<dbReference type="Proteomes" id="UP000460221">
    <property type="component" value="Unassembled WGS sequence"/>
</dbReference>
<evidence type="ECO:0000313" key="3">
    <source>
        <dbReference type="Proteomes" id="UP000460221"/>
    </source>
</evidence>
<sequence length="127" mass="14771">MSVAHLRAMFDRMVIEKDATAVAKFYHPDFQMVSNGMTQDYGAFLASHQGVYDTAISYSVRYDEDAWVETGDRVAGRMWITTARPKERPTEIEVILIATYREGLIHRLWELTWPDWSRLAAFENYES</sequence>
<dbReference type="InterPro" id="IPR032710">
    <property type="entry name" value="NTF2-like_dom_sf"/>
</dbReference>
<proteinExistence type="predicted"/>
<dbReference type="SUPFAM" id="SSF54427">
    <property type="entry name" value="NTF2-like"/>
    <property type="match status" value="1"/>
</dbReference>
<dbReference type="Gene3D" id="3.10.450.50">
    <property type="match status" value="1"/>
</dbReference>
<dbReference type="Pfam" id="PF12680">
    <property type="entry name" value="SnoaL_2"/>
    <property type="match status" value="1"/>
</dbReference>
<dbReference type="InterPro" id="IPR037401">
    <property type="entry name" value="SnoaL-like"/>
</dbReference>
<feature type="domain" description="SnoaL-like" evidence="1">
    <location>
        <begin position="7"/>
        <end position="106"/>
    </location>
</feature>
<keyword evidence="3" id="KW-1185">Reference proteome</keyword>
<protein>
    <submittedName>
        <fullName evidence="2">Nuclear transport factor 2 family protein</fullName>
    </submittedName>
</protein>
<gene>
    <name evidence="2" type="ORF">GIS00_26530</name>
</gene>
<evidence type="ECO:0000259" key="1">
    <source>
        <dbReference type="Pfam" id="PF12680"/>
    </source>
</evidence>
<evidence type="ECO:0000313" key="2">
    <source>
        <dbReference type="EMBL" id="MTD17490.1"/>
    </source>
</evidence>
<dbReference type="RefSeq" id="WP_322098490.1">
    <property type="nucleotide sequence ID" value="NZ_WLYK01000021.1"/>
</dbReference>
<accession>A0A7K1FTT1</accession>
<dbReference type="EMBL" id="WLYK01000021">
    <property type="protein sequence ID" value="MTD17490.1"/>
    <property type="molecule type" value="Genomic_DNA"/>
</dbReference>